<dbReference type="EMBL" id="JEME01000096">
    <property type="protein sequence ID" value="KYG11209.1"/>
    <property type="molecule type" value="Genomic_DNA"/>
</dbReference>
<evidence type="ECO:0000313" key="1">
    <source>
        <dbReference type="EMBL" id="KYG11209.1"/>
    </source>
</evidence>
<protein>
    <submittedName>
        <fullName evidence="1">Uncharacterized protein</fullName>
    </submittedName>
</protein>
<dbReference type="Proteomes" id="UP000075502">
    <property type="component" value="Unassembled WGS sequence"/>
</dbReference>
<comment type="caution">
    <text evidence="1">The sequence shown here is derived from an EMBL/GenBank/DDBJ whole genome shotgun (WGS) entry which is preliminary data.</text>
</comment>
<proteinExistence type="predicted"/>
<organism evidence="1 2">
    <name type="scientific">Sorangium cellulosum</name>
    <name type="common">Polyangium cellulosum</name>
    <dbReference type="NCBI Taxonomy" id="56"/>
    <lineage>
        <taxon>Bacteria</taxon>
        <taxon>Pseudomonadati</taxon>
        <taxon>Myxococcota</taxon>
        <taxon>Polyangia</taxon>
        <taxon>Polyangiales</taxon>
        <taxon>Polyangiaceae</taxon>
        <taxon>Sorangium</taxon>
    </lineage>
</organism>
<accession>A0A150U2N5</accession>
<gene>
    <name evidence="1" type="ORF">BE21_08300</name>
</gene>
<reference evidence="1 2" key="1">
    <citation type="submission" date="2014-02" db="EMBL/GenBank/DDBJ databases">
        <title>The small core and large imbalanced accessory genome model reveals a collaborative survival strategy of Sorangium cellulosum strains in nature.</title>
        <authorList>
            <person name="Han K."/>
            <person name="Peng R."/>
            <person name="Blom J."/>
            <person name="Li Y.-Z."/>
        </authorList>
    </citation>
    <scope>NUCLEOTIDE SEQUENCE [LARGE SCALE GENOMIC DNA]</scope>
    <source>
        <strain evidence="1 2">So0007-03</strain>
    </source>
</reference>
<name>A0A150U2N5_SORCE</name>
<sequence>MAAMDIGALGSIVKSLAKKAAEKLSEKLGLNTLEEAVDKAISTGAREGVEDAAESAGKVEVVESAGKLARGVPKLKGATAPERAREAVKMVADFDGTQAEKAKFWESLVPQMREVQSDFVSSPAVGSEGSIVYLGARAEALVITAGRQVFRGRFGEGVTFGPGGTFTPIFEKLRLIK</sequence>
<evidence type="ECO:0000313" key="2">
    <source>
        <dbReference type="Proteomes" id="UP000075502"/>
    </source>
</evidence>
<dbReference type="AlphaFoldDB" id="A0A150U2N5"/>